<dbReference type="PANTHER" id="PTHR32263">
    <property type="entry name" value="INACTIVE POLY [ADP-RIBOSE] POLYMERASE SRO4-RELATED"/>
    <property type="match status" value="1"/>
</dbReference>
<evidence type="ECO:0000313" key="9">
    <source>
        <dbReference type="Proteomes" id="UP000030645"/>
    </source>
</evidence>
<dbReference type="SUPFAM" id="SSF56399">
    <property type="entry name" value="ADP-ribosylation"/>
    <property type="match status" value="1"/>
</dbReference>
<dbReference type="GO" id="GO:0003950">
    <property type="term" value="F:NAD+ poly-ADP-ribosyltransferase activity"/>
    <property type="evidence" value="ECO:0007669"/>
    <property type="project" value="InterPro"/>
</dbReference>
<dbReference type="PROSITE" id="PS51879">
    <property type="entry name" value="RST"/>
    <property type="match status" value="1"/>
</dbReference>
<evidence type="ECO:0000256" key="4">
    <source>
        <dbReference type="ARBA" id="ARBA00023242"/>
    </source>
</evidence>
<feature type="region of interest" description="Disordered" evidence="5">
    <location>
        <begin position="1"/>
        <end position="25"/>
    </location>
</feature>
<keyword evidence="2" id="KW-0217">Developmental protein</keyword>
<evidence type="ECO:0000256" key="3">
    <source>
        <dbReference type="ARBA" id="ARBA00023016"/>
    </source>
</evidence>
<evidence type="ECO:0000259" key="6">
    <source>
        <dbReference type="PROSITE" id="PS51059"/>
    </source>
</evidence>
<name>W9R3B6_9ROSA</name>
<dbReference type="Pfam" id="PF12174">
    <property type="entry name" value="RST"/>
    <property type="match status" value="1"/>
</dbReference>
<dbReference type="GO" id="GO:0005634">
    <property type="term" value="C:nucleus"/>
    <property type="evidence" value="ECO:0007669"/>
    <property type="project" value="UniProtKB-SubCell"/>
</dbReference>
<dbReference type="Gene3D" id="3.90.228.10">
    <property type="match status" value="1"/>
</dbReference>
<dbReference type="PROSITE" id="PS51059">
    <property type="entry name" value="PARP_CATALYTIC"/>
    <property type="match status" value="1"/>
</dbReference>
<evidence type="ECO:0000256" key="5">
    <source>
        <dbReference type="SAM" id="MobiDB-lite"/>
    </source>
</evidence>
<gene>
    <name evidence="8" type="ORF">L484_017739</name>
</gene>
<evidence type="ECO:0000256" key="2">
    <source>
        <dbReference type="ARBA" id="ARBA00022473"/>
    </source>
</evidence>
<dbReference type="Proteomes" id="UP000030645">
    <property type="component" value="Unassembled WGS sequence"/>
</dbReference>
<evidence type="ECO:0000259" key="7">
    <source>
        <dbReference type="PROSITE" id="PS51879"/>
    </source>
</evidence>
<evidence type="ECO:0000256" key="1">
    <source>
        <dbReference type="ARBA" id="ARBA00004123"/>
    </source>
</evidence>
<evidence type="ECO:0000313" key="8">
    <source>
        <dbReference type="EMBL" id="EXB66502.1"/>
    </source>
</evidence>
<dbReference type="EMBL" id="KE344549">
    <property type="protein sequence ID" value="EXB66502.1"/>
    <property type="molecule type" value="Genomic_DNA"/>
</dbReference>
<sequence>MADDSVTRMLTQPHPPTFPLPSPCASSEHKYSARGAYQYRNNANVQYAWLASSEQDITEIIMSGLGHCGTSVMKSAYGVRVHLTSTSCAHTSASYCEVGRNGARHMILCRVVLGSLEVIQRGSRQLHPGSLGYDTPVDNLQNPRHYTVWNTNMNTHIYSEYVVIFKMTSNNVIEGGYLARSEVNHAASGAPLSALPRVQGQLQVESSTTGIVTGARRGSSPVTVRISKSPWMPFPVLLGAISTEISPRDAEVINENYHLFQARRMSCDDFIKLLRSIIGDALLRHKHTQELQILRAKEGTRTLRLFGESEMDMFLDFDAVCSTSESARDFLWEEVKEELMVHLAAFPFVSRPEVKGESRIGLVTKSSEACVSSFSNFSSSCEADCE</sequence>
<feature type="compositionally biased region" description="Pro residues" evidence="5">
    <location>
        <begin position="13"/>
        <end position="22"/>
    </location>
</feature>
<keyword evidence="9" id="KW-1185">Reference proteome</keyword>
<dbReference type="PANTHER" id="PTHR32263:SF5">
    <property type="entry name" value="INACTIVE POLY [ADP-RIBOSE] POLYMERASE SRO1-RELATED"/>
    <property type="match status" value="1"/>
</dbReference>
<comment type="subcellular location">
    <subcellularLocation>
        <location evidence="1">Nucleus</location>
    </subcellularLocation>
</comment>
<dbReference type="eggNOG" id="ENOG502QZEX">
    <property type="taxonomic scope" value="Eukaryota"/>
</dbReference>
<keyword evidence="4" id="KW-0539">Nucleus</keyword>
<feature type="domain" description="PARP catalytic" evidence="6">
    <location>
        <begin position="1"/>
        <end position="186"/>
    </location>
</feature>
<dbReference type="InterPro" id="IPR044964">
    <property type="entry name" value="RCD1/SRO1-5"/>
</dbReference>
<dbReference type="AlphaFoldDB" id="W9R3B6"/>
<keyword evidence="3" id="KW-0346">Stress response</keyword>
<dbReference type="InterPro" id="IPR022003">
    <property type="entry name" value="RST"/>
</dbReference>
<organism evidence="8 9">
    <name type="scientific">Morus notabilis</name>
    <dbReference type="NCBI Taxonomy" id="981085"/>
    <lineage>
        <taxon>Eukaryota</taxon>
        <taxon>Viridiplantae</taxon>
        <taxon>Streptophyta</taxon>
        <taxon>Embryophyta</taxon>
        <taxon>Tracheophyta</taxon>
        <taxon>Spermatophyta</taxon>
        <taxon>Magnoliopsida</taxon>
        <taxon>eudicotyledons</taxon>
        <taxon>Gunneridae</taxon>
        <taxon>Pentapetalae</taxon>
        <taxon>rosids</taxon>
        <taxon>fabids</taxon>
        <taxon>Rosales</taxon>
        <taxon>Moraceae</taxon>
        <taxon>Moreae</taxon>
        <taxon>Morus</taxon>
    </lineage>
</organism>
<dbReference type="STRING" id="981085.W9R3B6"/>
<reference evidence="9" key="1">
    <citation type="submission" date="2013-01" db="EMBL/GenBank/DDBJ databases">
        <title>Draft Genome Sequence of a Mulberry Tree, Morus notabilis C.K. Schneid.</title>
        <authorList>
            <person name="He N."/>
            <person name="Zhao S."/>
        </authorList>
    </citation>
    <scope>NUCLEOTIDE SEQUENCE</scope>
</reference>
<protein>
    <submittedName>
        <fullName evidence="8">Inactive poly [ADP-ribose] polymerase RCD1</fullName>
    </submittedName>
</protein>
<accession>W9R3B6</accession>
<dbReference type="InterPro" id="IPR012317">
    <property type="entry name" value="Poly(ADP-ribose)pol_cat_dom"/>
</dbReference>
<proteinExistence type="predicted"/>
<feature type="domain" description="RST" evidence="7">
    <location>
        <begin position="225"/>
        <end position="296"/>
    </location>
</feature>